<dbReference type="EMBL" id="KB468146">
    <property type="protein sequence ID" value="PCH43697.1"/>
    <property type="molecule type" value="Genomic_DNA"/>
</dbReference>
<name>A0A2H3K5J2_WOLCO</name>
<feature type="region of interest" description="Disordered" evidence="1">
    <location>
        <begin position="1"/>
        <end position="165"/>
    </location>
</feature>
<evidence type="ECO:0000313" key="3">
    <source>
        <dbReference type="Proteomes" id="UP000218811"/>
    </source>
</evidence>
<accession>A0A2H3K5J2</accession>
<feature type="compositionally biased region" description="Basic and acidic residues" evidence="1">
    <location>
        <begin position="118"/>
        <end position="129"/>
    </location>
</feature>
<protein>
    <submittedName>
        <fullName evidence="2">Uncharacterized protein</fullName>
    </submittedName>
</protein>
<dbReference type="AlphaFoldDB" id="A0A2H3K5J2"/>
<feature type="region of interest" description="Disordered" evidence="1">
    <location>
        <begin position="182"/>
        <end position="202"/>
    </location>
</feature>
<sequence length="202" mass="22582">MTAARPMERRLPKPSTTAYRQWTPTPVRRHSDGAPLGATPPQEPFTMATATRSPPASPHRRRQPLSTPLMLLETSTYSQRPPWRSLTGRHLRRAAMSAARPMERCLPKPSATASAPHYAHDHRPPRQDPNRSPPPPLRRPRLARMERRLPKPSATASAPHYAQPRALRRTLTGRHLRRAAIPAACPWSGTSLNHPTTTLPPP</sequence>
<feature type="compositionally biased region" description="Basic and acidic residues" evidence="1">
    <location>
        <begin position="1"/>
        <end position="11"/>
    </location>
</feature>
<feature type="compositionally biased region" description="Polar residues" evidence="1">
    <location>
        <begin position="188"/>
        <end position="202"/>
    </location>
</feature>
<dbReference type="Proteomes" id="UP000218811">
    <property type="component" value="Unassembled WGS sequence"/>
</dbReference>
<evidence type="ECO:0000313" key="2">
    <source>
        <dbReference type="EMBL" id="PCH43697.1"/>
    </source>
</evidence>
<feature type="compositionally biased region" description="Polar residues" evidence="1">
    <location>
        <begin position="14"/>
        <end position="24"/>
    </location>
</feature>
<organism evidence="2 3">
    <name type="scientific">Wolfiporia cocos (strain MD-104)</name>
    <name type="common">Brown rot fungus</name>
    <dbReference type="NCBI Taxonomy" id="742152"/>
    <lineage>
        <taxon>Eukaryota</taxon>
        <taxon>Fungi</taxon>
        <taxon>Dikarya</taxon>
        <taxon>Basidiomycota</taxon>
        <taxon>Agaricomycotina</taxon>
        <taxon>Agaricomycetes</taxon>
        <taxon>Polyporales</taxon>
        <taxon>Phaeolaceae</taxon>
        <taxon>Wolfiporia</taxon>
    </lineage>
</organism>
<reference evidence="2 3" key="1">
    <citation type="journal article" date="2012" name="Science">
        <title>The Paleozoic origin of enzymatic lignin decomposition reconstructed from 31 fungal genomes.</title>
        <authorList>
            <person name="Floudas D."/>
            <person name="Binder M."/>
            <person name="Riley R."/>
            <person name="Barry K."/>
            <person name="Blanchette R.A."/>
            <person name="Henrissat B."/>
            <person name="Martinez A.T."/>
            <person name="Otillar R."/>
            <person name="Spatafora J.W."/>
            <person name="Yadav J.S."/>
            <person name="Aerts A."/>
            <person name="Benoit I."/>
            <person name="Boyd A."/>
            <person name="Carlson A."/>
            <person name="Copeland A."/>
            <person name="Coutinho P.M."/>
            <person name="de Vries R.P."/>
            <person name="Ferreira P."/>
            <person name="Findley K."/>
            <person name="Foster B."/>
            <person name="Gaskell J."/>
            <person name="Glotzer D."/>
            <person name="Gorecki P."/>
            <person name="Heitman J."/>
            <person name="Hesse C."/>
            <person name="Hori C."/>
            <person name="Igarashi K."/>
            <person name="Jurgens J.A."/>
            <person name="Kallen N."/>
            <person name="Kersten P."/>
            <person name="Kohler A."/>
            <person name="Kuees U."/>
            <person name="Kumar T.K.A."/>
            <person name="Kuo A."/>
            <person name="LaButti K."/>
            <person name="Larrondo L.F."/>
            <person name="Lindquist E."/>
            <person name="Ling A."/>
            <person name="Lombard V."/>
            <person name="Lucas S."/>
            <person name="Lundell T."/>
            <person name="Martin R."/>
            <person name="McLaughlin D.J."/>
            <person name="Morgenstern I."/>
            <person name="Morin E."/>
            <person name="Murat C."/>
            <person name="Nagy L.G."/>
            <person name="Nolan M."/>
            <person name="Ohm R.A."/>
            <person name="Patyshakuliyeva A."/>
            <person name="Rokas A."/>
            <person name="Ruiz-Duenas F.J."/>
            <person name="Sabat G."/>
            <person name="Salamov A."/>
            <person name="Samejima M."/>
            <person name="Schmutz J."/>
            <person name="Slot J.C."/>
            <person name="St John F."/>
            <person name="Stenlid J."/>
            <person name="Sun H."/>
            <person name="Sun S."/>
            <person name="Syed K."/>
            <person name="Tsang A."/>
            <person name="Wiebenga A."/>
            <person name="Young D."/>
            <person name="Pisabarro A."/>
            <person name="Eastwood D.C."/>
            <person name="Martin F."/>
            <person name="Cullen D."/>
            <person name="Grigoriev I.V."/>
            <person name="Hibbett D.S."/>
        </authorList>
    </citation>
    <scope>NUCLEOTIDE SEQUENCE [LARGE SCALE GENOMIC DNA]</scope>
    <source>
        <strain evidence="2 3">MD-104</strain>
    </source>
</reference>
<gene>
    <name evidence="2" type="ORF">WOLCODRAFT_153745</name>
</gene>
<evidence type="ECO:0000256" key="1">
    <source>
        <dbReference type="SAM" id="MobiDB-lite"/>
    </source>
</evidence>
<proteinExistence type="predicted"/>
<keyword evidence="3" id="KW-1185">Reference proteome</keyword>